<gene>
    <name evidence="1" type="ORF">CVLEPA_LOCUS29770</name>
</gene>
<proteinExistence type="predicted"/>
<protein>
    <submittedName>
        <fullName evidence="1">Uncharacterized protein</fullName>
    </submittedName>
</protein>
<name>A0ABP0H264_CLALP</name>
<evidence type="ECO:0000313" key="1">
    <source>
        <dbReference type="EMBL" id="CAK8696615.1"/>
    </source>
</evidence>
<sequence>MRLSLTDGRKELFEFSYDDLIQQAKKDNFRTIFTKACHAKALPAHSSYRQRSRDLRLASDVHGTHSSLINLGKSTRFKLWIRTCIENNVELCALHDELCLEKLELSEFECQKLFSIISSYRDVFSLHPYDIGQTEQVEHSIETGDSLLIAPKTFVGIPKAKD</sequence>
<dbReference type="Proteomes" id="UP001642483">
    <property type="component" value="Unassembled WGS sequence"/>
</dbReference>
<keyword evidence="2" id="KW-1185">Reference proteome</keyword>
<dbReference type="EMBL" id="CAWYQH010000163">
    <property type="protein sequence ID" value="CAK8696615.1"/>
    <property type="molecule type" value="Genomic_DNA"/>
</dbReference>
<evidence type="ECO:0000313" key="2">
    <source>
        <dbReference type="Proteomes" id="UP001642483"/>
    </source>
</evidence>
<comment type="caution">
    <text evidence="1">The sequence shown here is derived from an EMBL/GenBank/DDBJ whole genome shotgun (WGS) entry which is preliminary data.</text>
</comment>
<accession>A0ABP0H264</accession>
<organism evidence="1 2">
    <name type="scientific">Clavelina lepadiformis</name>
    <name type="common">Light-bulb sea squirt</name>
    <name type="synonym">Ascidia lepadiformis</name>
    <dbReference type="NCBI Taxonomy" id="159417"/>
    <lineage>
        <taxon>Eukaryota</taxon>
        <taxon>Metazoa</taxon>
        <taxon>Chordata</taxon>
        <taxon>Tunicata</taxon>
        <taxon>Ascidiacea</taxon>
        <taxon>Aplousobranchia</taxon>
        <taxon>Clavelinidae</taxon>
        <taxon>Clavelina</taxon>
    </lineage>
</organism>
<reference evidence="1 2" key="1">
    <citation type="submission" date="2024-02" db="EMBL/GenBank/DDBJ databases">
        <authorList>
            <person name="Daric V."/>
            <person name="Darras S."/>
        </authorList>
    </citation>
    <scope>NUCLEOTIDE SEQUENCE [LARGE SCALE GENOMIC DNA]</scope>
</reference>